<evidence type="ECO:0000313" key="3">
    <source>
        <dbReference type="Proteomes" id="UP000792457"/>
    </source>
</evidence>
<reference evidence="2" key="2">
    <citation type="submission" date="2017-10" db="EMBL/GenBank/DDBJ databases">
        <title>Ladona fulva Genome sequencing and assembly.</title>
        <authorList>
            <person name="Murali S."/>
            <person name="Richards S."/>
            <person name="Bandaranaike D."/>
            <person name="Bellair M."/>
            <person name="Blankenburg K."/>
            <person name="Chao H."/>
            <person name="Dinh H."/>
            <person name="Doddapaneni H."/>
            <person name="Dugan-Rocha S."/>
            <person name="Elkadiri S."/>
            <person name="Gnanaolivu R."/>
            <person name="Hernandez B."/>
            <person name="Skinner E."/>
            <person name="Javaid M."/>
            <person name="Lee S."/>
            <person name="Li M."/>
            <person name="Ming W."/>
            <person name="Munidasa M."/>
            <person name="Muniz J."/>
            <person name="Nguyen L."/>
            <person name="Hughes D."/>
            <person name="Osuji N."/>
            <person name="Pu L.-L."/>
            <person name="Puazo M."/>
            <person name="Qu C."/>
            <person name="Quiroz J."/>
            <person name="Raj R."/>
            <person name="Weissenberger G."/>
            <person name="Xin Y."/>
            <person name="Zou X."/>
            <person name="Han Y."/>
            <person name="Worley K."/>
            <person name="Muzny D."/>
            <person name="Gibbs R."/>
        </authorList>
    </citation>
    <scope>NUCLEOTIDE SEQUENCE</scope>
    <source>
        <strain evidence="2">Sampled in the wild</strain>
    </source>
</reference>
<reference evidence="2" key="1">
    <citation type="submission" date="2013-04" db="EMBL/GenBank/DDBJ databases">
        <authorList>
            <person name="Qu J."/>
            <person name="Murali S.C."/>
            <person name="Bandaranaike D."/>
            <person name="Bellair M."/>
            <person name="Blankenburg K."/>
            <person name="Chao H."/>
            <person name="Dinh H."/>
            <person name="Doddapaneni H."/>
            <person name="Downs B."/>
            <person name="Dugan-Rocha S."/>
            <person name="Elkadiri S."/>
            <person name="Gnanaolivu R.D."/>
            <person name="Hernandez B."/>
            <person name="Javaid M."/>
            <person name="Jayaseelan J.C."/>
            <person name="Lee S."/>
            <person name="Li M."/>
            <person name="Ming W."/>
            <person name="Munidasa M."/>
            <person name="Muniz J."/>
            <person name="Nguyen L."/>
            <person name="Ongeri F."/>
            <person name="Osuji N."/>
            <person name="Pu L.-L."/>
            <person name="Puazo M."/>
            <person name="Qu C."/>
            <person name="Quiroz J."/>
            <person name="Raj R."/>
            <person name="Weissenberger G."/>
            <person name="Xin Y."/>
            <person name="Zou X."/>
            <person name="Han Y."/>
            <person name="Richards S."/>
            <person name="Worley K."/>
            <person name="Muzny D."/>
            <person name="Gibbs R."/>
        </authorList>
    </citation>
    <scope>NUCLEOTIDE SEQUENCE</scope>
    <source>
        <strain evidence="2">Sampled in the wild</strain>
    </source>
</reference>
<dbReference type="AlphaFoldDB" id="A0A8K0KN44"/>
<accession>A0A8K0KN44</accession>
<evidence type="ECO:0000313" key="2">
    <source>
        <dbReference type="EMBL" id="KAG8237880.1"/>
    </source>
</evidence>
<sequence length="75" mass="8357">MPSKPSDDNTICKENSSSENGHTESDPPAELSLTDRLNRKLLSSFLERVNTSSEFSSFNATEENSVNEDEDEFKA</sequence>
<dbReference type="EMBL" id="KZ309236">
    <property type="protein sequence ID" value="KAG8237880.1"/>
    <property type="molecule type" value="Genomic_DNA"/>
</dbReference>
<feature type="region of interest" description="Disordered" evidence="1">
    <location>
        <begin position="52"/>
        <end position="75"/>
    </location>
</feature>
<protein>
    <submittedName>
        <fullName evidence="2">Uncharacterized protein</fullName>
    </submittedName>
</protein>
<organism evidence="2 3">
    <name type="scientific">Ladona fulva</name>
    <name type="common">Scarce chaser dragonfly</name>
    <name type="synonym">Libellula fulva</name>
    <dbReference type="NCBI Taxonomy" id="123851"/>
    <lineage>
        <taxon>Eukaryota</taxon>
        <taxon>Metazoa</taxon>
        <taxon>Ecdysozoa</taxon>
        <taxon>Arthropoda</taxon>
        <taxon>Hexapoda</taxon>
        <taxon>Insecta</taxon>
        <taxon>Pterygota</taxon>
        <taxon>Palaeoptera</taxon>
        <taxon>Odonata</taxon>
        <taxon>Epiprocta</taxon>
        <taxon>Anisoptera</taxon>
        <taxon>Libelluloidea</taxon>
        <taxon>Libellulidae</taxon>
        <taxon>Ladona</taxon>
    </lineage>
</organism>
<feature type="compositionally biased region" description="Polar residues" evidence="1">
    <location>
        <begin position="52"/>
        <end position="64"/>
    </location>
</feature>
<evidence type="ECO:0000256" key="1">
    <source>
        <dbReference type="SAM" id="MobiDB-lite"/>
    </source>
</evidence>
<proteinExistence type="predicted"/>
<dbReference type="Proteomes" id="UP000792457">
    <property type="component" value="Unassembled WGS sequence"/>
</dbReference>
<gene>
    <name evidence="2" type="ORF">J437_LFUL017171</name>
</gene>
<keyword evidence="3" id="KW-1185">Reference proteome</keyword>
<name>A0A8K0KN44_LADFU</name>
<feature type="compositionally biased region" description="Acidic residues" evidence="1">
    <location>
        <begin position="65"/>
        <end position="75"/>
    </location>
</feature>
<comment type="caution">
    <text evidence="2">The sequence shown here is derived from an EMBL/GenBank/DDBJ whole genome shotgun (WGS) entry which is preliminary data.</text>
</comment>
<feature type="region of interest" description="Disordered" evidence="1">
    <location>
        <begin position="1"/>
        <end position="31"/>
    </location>
</feature>
<dbReference type="OrthoDB" id="7372677at2759"/>
<feature type="compositionally biased region" description="Basic and acidic residues" evidence="1">
    <location>
        <begin position="1"/>
        <end position="11"/>
    </location>
</feature>